<name>A0ABQ8S8D4_PERAM</name>
<keyword evidence="4" id="KW-1185">Reference proteome</keyword>
<evidence type="ECO:0000259" key="2">
    <source>
        <dbReference type="Pfam" id="PF01498"/>
    </source>
</evidence>
<evidence type="ECO:0000313" key="4">
    <source>
        <dbReference type="Proteomes" id="UP001148838"/>
    </source>
</evidence>
<evidence type="ECO:0000313" key="3">
    <source>
        <dbReference type="EMBL" id="KAJ4430218.1"/>
    </source>
</evidence>
<evidence type="ECO:0000256" key="1">
    <source>
        <dbReference type="ARBA" id="ARBA00004123"/>
    </source>
</evidence>
<dbReference type="Pfam" id="PF01498">
    <property type="entry name" value="HTH_Tnp_Tc3_2"/>
    <property type="match status" value="1"/>
</dbReference>
<accession>A0ABQ8S8D4</accession>
<dbReference type="InterPro" id="IPR009057">
    <property type="entry name" value="Homeodomain-like_sf"/>
</dbReference>
<dbReference type="InterPro" id="IPR002492">
    <property type="entry name" value="Transposase_Tc1-like"/>
</dbReference>
<dbReference type="SUPFAM" id="SSF46689">
    <property type="entry name" value="Homeodomain-like"/>
    <property type="match status" value="1"/>
</dbReference>
<protein>
    <recommendedName>
        <fullName evidence="2">Transposase Tc1-like domain-containing protein</fullName>
    </recommendedName>
</protein>
<reference evidence="3 4" key="1">
    <citation type="journal article" date="2022" name="Allergy">
        <title>Genome assembly and annotation of Periplaneta americana reveal a comprehensive cockroach allergen profile.</title>
        <authorList>
            <person name="Wang L."/>
            <person name="Xiong Q."/>
            <person name="Saelim N."/>
            <person name="Wang L."/>
            <person name="Nong W."/>
            <person name="Wan A.T."/>
            <person name="Shi M."/>
            <person name="Liu X."/>
            <person name="Cao Q."/>
            <person name="Hui J.H.L."/>
            <person name="Sookrung N."/>
            <person name="Leung T.F."/>
            <person name="Tungtrongchitr A."/>
            <person name="Tsui S.K.W."/>
        </authorList>
    </citation>
    <scope>NUCLEOTIDE SEQUENCE [LARGE SCALE GENOMIC DNA]</scope>
    <source>
        <strain evidence="3">PWHHKU_190912</strain>
    </source>
</reference>
<comment type="subcellular location">
    <subcellularLocation>
        <location evidence="1">Nucleus</location>
    </subcellularLocation>
</comment>
<gene>
    <name evidence="3" type="ORF">ANN_22429</name>
</gene>
<comment type="caution">
    <text evidence="3">The sequence shown here is derived from an EMBL/GenBank/DDBJ whole genome shotgun (WGS) entry which is preliminary data.</text>
</comment>
<proteinExistence type="predicted"/>
<organism evidence="3 4">
    <name type="scientific">Periplaneta americana</name>
    <name type="common">American cockroach</name>
    <name type="synonym">Blatta americana</name>
    <dbReference type="NCBI Taxonomy" id="6978"/>
    <lineage>
        <taxon>Eukaryota</taxon>
        <taxon>Metazoa</taxon>
        <taxon>Ecdysozoa</taxon>
        <taxon>Arthropoda</taxon>
        <taxon>Hexapoda</taxon>
        <taxon>Insecta</taxon>
        <taxon>Pterygota</taxon>
        <taxon>Neoptera</taxon>
        <taxon>Polyneoptera</taxon>
        <taxon>Dictyoptera</taxon>
        <taxon>Blattodea</taxon>
        <taxon>Blattoidea</taxon>
        <taxon>Blattidae</taxon>
        <taxon>Blattinae</taxon>
        <taxon>Periplaneta</taxon>
    </lineage>
</organism>
<sequence>MHVRYLSDYAMNYLALERKRPMQTSGWLGYIQMQPMRNPYHGREQLRQQVIALVRVGYSASMAAREIGVPLSTAKRWAKFFMENGEIVNRPIPGRPHISTREEDAMLLREVETHPFRPASQLKMASNFPGSSHTVKKRFREHGIRCRRAVRREHLTMGHAVDRLAYATLRQDFDWRNVIFSDEVIVSSSNDGPSLVIVWMATDTMNASWND</sequence>
<dbReference type="Proteomes" id="UP001148838">
    <property type="component" value="Unassembled WGS sequence"/>
</dbReference>
<feature type="domain" description="Transposase Tc1-like" evidence="2">
    <location>
        <begin position="104"/>
        <end position="169"/>
    </location>
</feature>
<dbReference type="EMBL" id="JAJSOF020000033">
    <property type="protein sequence ID" value="KAJ4430218.1"/>
    <property type="molecule type" value="Genomic_DNA"/>
</dbReference>